<dbReference type="InterPro" id="IPR002178">
    <property type="entry name" value="PTS_EIIA_type-2_dom"/>
</dbReference>
<evidence type="ECO:0000256" key="1">
    <source>
        <dbReference type="ARBA" id="ARBA00000683"/>
    </source>
</evidence>
<proteinExistence type="inferred from homology"/>
<dbReference type="InterPro" id="IPR016152">
    <property type="entry name" value="PTrfase/Anion_transptr"/>
</dbReference>
<dbReference type="Pfam" id="PF02896">
    <property type="entry name" value="PEP-utilizers_C"/>
    <property type="match status" value="1"/>
</dbReference>
<dbReference type="SUPFAM" id="SSF51621">
    <property type="entry name" value="Phosphoenolpyruvate/pyruvate domain"/>
    <property type="match status" value="1"/>
</dbReference>
<dbReference type="InterPro" id="IPR006318">
    <property type="entry name" value="PTS_EI-like"/>
</dbReference>
<comment type="similarity">
    <text evidence="5">Belongs to the PEP-utilizing enzyme family.</text>
</comment>
<evidence type="ECO:0000256" key="13">
    <source>
        <dbReference type="ARBA" id="ARBA00022683"/>
    </source>
</evidence>
<dbReference type="SUPFAM" id="SSF55594">
    <property type="entry name" value="HPr-like"/>
    <property type="match status" value="1"/>
</dbReference>
<dbReference type="Proteomes" id="UP001428290">
    <property type="component" value="Unassembled WGS sequence"/>
</dbReference>
<keyword evidence="10" id="KW-0597">Phosphoprotein</keyword>
<evidence type="ECO:0000256" key="11">
    <source>
        <dbReference type="ARBA" id="ARBA00022597"/>
    </source>
</evidence>
<comment type="cofactor">
    <cofactor evidence="2">
        <name>Mg(2+)</name>
        <dbReference type="ChEBI" id="CHEBI:18420"/>
    </cofactor>
</comment>
<feature type="domain" description="PTS EIIA type-2" evidence="17">
    <location>
        <begin position="2"/>
        <end position="142"/>
    </location>
</feature>
<dbReference type="Pfam" id="PF00391">
    <property type="entry name" value="PEP-utilizers"/>
    <property type="match status" value="1"/>
</dbReference>
<comment type="subcellular location">
    <subcellularLocation>
        <location evidence="4">Cytoplasm</location>
    </subcellularLocation>
</comment>
<dbReference type="InterPro" id="IPR015813">
    <property type="entry name" value="Pyrv/PenolPyrv_kinase-like_dom"/>
</dbReference>
<dbReference type="InterPro" id="IPR018274">
    <property type="entry name" value="PEP_util_AS"/>
</dbReference>
<dbReference type="InterPro" id="IPR023151">
    <property type="entry name" value="PEP_util_CS"/>
</dbReference>
<keyword evidence="14" id="KW-0479">Metal-binding</keyword>
<comment type="caution">
    <text evidence="19">The sequence shown here is derived from an EMBL/GenBank/DDBJ whole genome shotgun (WGS) entry which is preliminary data.</text>
</comment>
<evidence type="ECO:0000259" key="17">
    <source>
        <dbReference type="PROSITE" id="PS51094"/>
    </source>
</evidence>
<organism evidence="19 20">
    <name type="scientific">Herpetosiphon gulosus</name>
    <dbReference type="NCBI Taxonomy" id="1973496"/>
    <lineage>
        <taxon>Bacteria</taxon>
        <taxon>Bacillati</taxon>
        <taxon>Chloroflexota</taxon>
        <taxon>Chloroflexia</taxon>
        <taxon>Herpetosiphonales</taxon>
        <taxon>Herpetosiphonaceae</taxon>
        <taxon>Herpetosiphon</taxon>
    </lineage>
</organism>
<dbReference type="InterPro" id="IPR050499">
    <property type="entry name" value="PEP-utilizing_PTS_enzyme"/>
</dbReference>
<dbReference type="InterPro" id="IPR000121">
    <property type="entry name" value="PEP_util_C"/>
</dbReference>
<dbReference type="InterPro" id="IPR035895">
    <property type="entry name" value="HPr-like_sf"/>
</dbReference>
<feature type="domain" description="HPr" evidence="18">
    <location>
        <begin position="162"/>
        <end position="250"/>
    </location>
</feature>
<dbReference type="NCBIfam" id="TIGR01003">
    <property type="entry name" value="PTS_HPr_family"/>
    <property type="match status" value="1"/>
</dbReference>
<dbReference type="PANTHER" id="PTHR46244:SF6">
    <property type="entry name" value="PHOSPHOENOLPYRUVATE-PROTEIN PHOSPHOTRANSFERASE"/>
    <property type="match status" value="1"/>
</dbReference>
<dbReference type="SUPFAM" id="SSF47831">
    <property type="entry name" value="Enzyme I of the PEP:sugar phosphotransferase system HPr-binding (sub)domain"/>
    <property type="match status" value="1"/>
</dbReference>
<reference evidence="19 20" key="1">
    <citation type="submission" date="2024-02" db="EMBL/GenBank/DDBJ databases">
        <title>Herpetosiphon gulosus NBRC 112829.</title>
        <authorList>
            <person name="Ichikawa N."/>
            <person name="Katano-Makiyama Y."/>
            <person name="Hidaka K."/>
        </authorList>
    </citation>
    <scope>NUCLEOTIDE SEQUENCE [LARGE SCALE GENOMIC DNA]</scope>
    <source>
        <strain evidence="19 20">NBRC 112829</strain>
    </source>
</reference>
<dbReference type="InterPro" id="IPR002114">
    <property type="entry name" value="PTS_HPr_Ser_P_site"/>
</dbReference>
<evidence type="ECO:0000256" key="3">
    <source>
        <dbReference type="ARBA" id="ARBA00003136"/>
    </source>
</evidence>
<dbReference type="InterPro" id="IPR000032">
    <property type="entry name" value="HPr-like"/>
</dbReference>
<dbReference type="PROSITE" id="PS00372">
    <property type="entry name" value="PTS_EIIA_TYPE_2_HIS"/>
    <property type="match status" value="1"/>
</dbReference>
<gene>
    <name evidence="19" type="ORF">Hgul01_03439</name>
</gene>
<keyword evidence="8" id="KW-0813">Transport</keyword>
<keyword evidence="16" id="KW-0460">Magnesium</keyword>
<dbReference type="RefSeq" id="WP_345723230.1">
    <property type="nucleotide sequence ID" value="NZ_BAABRU010000012.1"/>
</dbReference>
<evidence type="ECO:0000313" key="19">
    <source>
        <dbReference type="EMBL" id="GAA5529627.1"/>
    </source>
</evidence>
<dbReference type="InterPro" id="IPR008731">
    <property type="entry name" value="PTS_EIN"/>
</dbReference>
<evidence type="ECO:0000256" key="6">
    <source>
        <dbReference type="ARBA" id="ARBA00012232"/>
    </source>
</evidence>
<dbReference type="Gene3D" id="3.50.30.10">
    <property type="entry name" value="Phosphohistidine domain"/>
    <property type="match status" value="1"/>
</dbReference>
<name>A0ABP9X2I6_9CHLR</name>
<dbReference type="SUPFAM" id="SSF55804">
    <property type="entry name" value="Phoshotransferase/anion transport protein"/>
    <property type="match status" value="1"/>
</dbReference>
<dbReference type="Gene3D" id="3.20.20.60">
    <property type="entry name" value="Phosphoenolpyruvate-binding domains"/>
    <property type="match status" value="1"/>
</dbReference>
<evidence type="ECO:0000256" key="15">
    <source>
        <dbReference type="ARBA" id="ARBA00022777"/>
    </source>
</evidence>
<keyword evidence="12" id="KW-0808">Transferase</keyword>
<evidence type="ECO:0000256" key="2">
    <source>
        <dbReference type="ARBA" id="ARBA00001946"/>
    </source>
</evidence>
<dbReference type="Gene3D" id="3.40.930.10">
    <property type="entry name" value="Mannitol-specific EII, Chain A"/>
    <property type="match status" value="1"/>
</dbReference>
<dbReference type="PRINTS" id="PR00107">
    <property type="entry name" value="PHOSPHOCPHPR"/>
</dbReference>
<evidence type="ECO:0000256" key="10">
    <source>
        <dbReference type="ARBA" id="ARBA00022553"/>
    </source>
</evidence>
<dbReference type="EMBL" id="BAABRU010000012">
    <property type="protein sequence ID" value="GAA5529627.1"/>
    <property type="molecule type" value="Genomic_DNA"/>
</dbReference>
<dbReference type="EC" id="2.7.3.9" evidence="6"/>
<dbReference type="PROSITE" id="PS51350">
    <property type="entry name" value="PTS_HPR_DOM"/>
    <property type="match status" value="1"/>
</dbReference>
<dbReference type="PROSITE" id="PS00742">
    <property type="entry name" value="PEP_ENZYMES_2"/>
    <property type="match status" value="1"/>
</dbReference>
<keyword evidence="9" id="KW-0963">Cytoplasm</keyword>
<dbReference type="Gene3D" id="3.30.1340.10">
    <property type="entry name" value="HPr-like"/>
    <property type="match status" value="1"/>
</dbReference>
<evidence type="ECO:0000256" key="8">
    <source>
        <dbReference type="ARBA" id="ARBA00022448"/>
    </source>
</evidence>
<dbReference type="PROSITE" id="PS00589">
    <property type="entry name" value="PTS_HPR_SER"/>
    <property type="match status" value="1"/>
</dbReference>
<dbReference type="Gene3D" id="1.10.274.10">
    <property type="entry name" value="PtsI, HPr-binding domain"/>
    <property type="match status" value="1"/>
</dbReference>
<evidence type="ECO:0000256" key="9">
    <source>
        <dbReference type="ARBA" id="ARBA00022490"/>
    </source>
</evidence>
<dbReference type="InterPro" id="IPR040442">
    <property type="entry name" value="Pyrv_kinase-like_dom_sf"/>
</dbReference>
<evidence type="ECO:0000256" key="4">
    <source>
        <dbReference type="ARBA" id="ARBA00004496"/>
    </source>
</evidence>
<dbReference type="PRINTS" id="PR01736">
    <property type="entry name" value="PHPHTRNFRASE"/>
</dbReference>
<evidence type="ECO:0000256" key="14">
    <source>
        <dbReference type="ARBA" id="ARBA00022723"/>
    </source>
</evidence>
<keyword evidence="15" id="KW-0418">Kinase</keyword>
<dbReference type="Pfam" id="PF00381">
    <property type="entry name" value="PTS-HPr"/>
    <property type="match status" value="1"/>
</dbReference>
<dbReference type="InterPro" id="IPR036637">
    <property type="entry name" value="Phosphohistidine_dom_sf"/>
</dbReference>
<accession>A0ABP9X2I6</accession>
<dbReference type="InterPro" id="IPR008279">
    <property type="entry name" value="PEP-util_enz_mobile_dom"/>
</dbReference>
<keyword evidence="11" id="KW-0762">Sugar transport</keyword>
<dbReference type="PROSITE" id="PS00370">
    <property type="entry name" value="PEP_ENZYMES_PHOS_SITE"/>
    <property type="match status" value="1"/>
</dbReference>
<dbReference type="NCBIfam" id="TIGR01417">
    <property type="entry name" value="PTS_I_fam"/>
    <property type="match status" value="1"/>
</dbReference>
<evidence type="ECO:0000256" key="12">
    <source>
        <dbReference type="ARBA" id="ARBA00022679"/>
    </source>
</evidence>
<evidence type="ECO:0000259" key="18">
    <source>
        <dbReference type="PROSITE" id="PS51350"/>
    </source>
</evidence>
<dbReference type="Pfam" id="PF05524">
    <property type="entry name" value="PEP-utilisers_N"/>
    <property type="match status" value="1"/>
</dbReference>
<evidence type="ECO:0000256" key="7">
    <source>
        <dbReference type="ARBA" id="ARBA00015565"/>
    </source>
</evidence>
<evidence type="ECO:0000256" key="5">
    <source>
        <dbReference type="ARBA" id="ARBA00007837"/>
    </source>
</evidence>
<keyword evidence="13" id="KW-0598">Phosphotransferase system</keyword>
<dbReference type="CDD" id="cd00211">
    <property type="entry name" value="PTS_IIA_fru"/>
    <property type="match status" value="1"/>
</dbReference>
<dbReference type="Pfam" id="PF00359">
    <property type="entry name" value="PTS_EIIA_2"/>
    <property type="match status" value="1"/>
</dbReference>
<dbReference type="PROSITE" id="PS51094">
    <property type="entry name" value="PTS_EIIA_TYPE_2"/>
    <property type="match status" value="1"/>
</dbReference>
<dbReference type="SUPFAM" id="SSF52009">
    <property type="entry name" value="Phosphohistidine domain"/>
    <property type="match status" value="1"/>
</dbReference>
<protein>
    <recommendedName>
        <fullName evidence="7">Multiphosphoryl transfer protein</fullName>
        <ecNumber evidence="6">2.7.3.9</ecNumber>
    </recommendedName>
</protein>
<evidence type="ECO:0000256" key="16">
    <source>
        <dbReference type="ARBA" id="ARBA00022842"/>
    </source>
</evidence>
<sequence>MIELQQRHIQLKSQPANKQAAIQQAGQLLVANGQIEPGYIQSMLQREALSNTYLGNGIAIPHGLPEARDLIRQTGIVVLQVPNGVQWNLGETVHLIVGIAARSDEHIAILRQLTRVLGDKTLVDQLTHTTNPDDLIRALTGAETASAAPAAPVISVAVASDQPFFETKVLNPTGFHARPATTFVDCAKRFQSEVRMRYGSREANGKSLISILQLGIPHGATIQVTAQGADAAAALRGLQQALAQGLADETAETLPTRAAVDVRWIPKAVEQTINGISAAPGLAIGLLRRYSHSKLVIEDRPSDPMIEVNRFELALAAAQAELSTLYDEVQARIGSGKAAIFRVHSEMLSDTSLVQQTVGLLFEKHSAEWAWHQVISGRVAQIEKLDDQVLAGRAVDLSDVGQRVLRQLIGGDHQRPLNAATPVIILADDLTPSDTAAFDPDTILGFGTVRGGPTSHTAILARSLGIPAIVGSGEGLLALPEDAIAILDGYNGKLYVNPSSADIEAATNLQAELAEQHERAQATRFEPAQTSDGHRIEIAANINRVADASVAAAAGAEGVGLMRTEFLFLERDSAPSEEEQFEAYRDMVQAMTGHSVIIRTLDIGGDKVVPYLDLPKEDNSFLGIRGIRLCLARPELFIPQLRAIYRAAAFGPLKIMFPMIATLEDWYAARDLAEQVRRELDAPQVPLGIMVEVPSAAVLAEQFAQEVDFFSIGTNDLTQYTLAMDRLHPQLASQADGLHPAVLRMIDLTARAANAHNKWVGVCGGIAADARGSLILVGLGVHELSVSVPAIAELKAAIRQHSLADLQALAQRALACRSAAEVHQL</sequence>
<comment type="catalytic activity">
    <reaction evidence="1">
        <text>L-histidyl-[protein] + phosphoenolpyruvate = N(pros)-phospho-L-histidyl-[protein] + pyruvate</text>
        <dbReference type="Rhea" id="RHEA:23880"/>
        <dbReference type="Rhea" id="RHEA-COMP:9745"/>
        <dbReference type="Rhea" id="RHEA-COMP:9746"/>
        <dbReference type="ChEBI" id="CHEBI:15361"/>
        <dbReference type="ChEBI" id="CHEBI:29979"/>
        <dbReference type="ChEBI" id="CHEBI:58702"/>
        <dbReference type="ChEBI" id="CHEBI:64837"/>
        <dbReference type="EC" id="2.7.3.9"/>
    </reaction>
</comment>
<dbReference type="PANTHER" id="PTHR46244">
    <property type="entry name" value="PHOSPHOENOLPYRUVATE-PROTEIN PHOSPHOTRANSFERASE"/>
    <property type="match status" value="1"/>
</dbReference>
<comment type="function">
    <text evidence="3">The phosphoenolpyruvate-dependent sugar phosphotransferase system (sugar PTS), a major carbohydrate active transport system, catalyzes the phosphorylation of incoming sugar substrates concomitantly with their translocation across the cell membrane. The enzyme II FruAB PTS system is involved in fructose transport.</text>
</comment>
<keyword evidence="20" id="KW-1185">Reference proteome</keyword>
<dbReference type="InterPro" id="IPR036618">
    <property type="entry name" value="PtsI_HPr-bd_sf"/>
</dbReference>
<evidence type="ECO:0000313" key="20">
    <source>
        <dbReference type="Proteomes" id="UP001428290"/>
    </source>
</evidence>